<evidence type="ECO:0000256" key="14">
    <source>
        <dbReference type="SAM" id="SignalP"/>
    </source>
</evidence>
<dbReference type="SMART" id="SM00448">
    <property type="entry name" value="REC"/>
    <property type="match status" value="1"/>
</dbReference>
<feature type="modified residue" description="4-aspartylphosphate" evidence="12">
    <location>
        <position position="713"/>
    </location>
</feature>
<keyword evidence="8" id="KW-0902">Two-component regulatory system</keyword>
<dbReference type="SMART" id="SM00388">
    <property type="entry name" value="HisKA"/>
    <property type="match status" value="1"/>
</dbReference>
<evidence type="ECO:0000256" key="11">
    <source>
        <dbReference type="ARBA" id="ARBA00023163"/>
    </source>
</evidence>
<proteinExistence type="predicted"/>
<keyword evidence="7" id="KW-0067">ATP-binding</keyword>
<evidence type="ECO:0000256" key="10">
    <source>
        <dbReference type="ARBA" id="ARBA00023125"/>
    </source>
</evidence>
<dbReference type="InterPro" id="IPR003594">
    <property type="entry name" value="HATPase_dom"/>
</dbReference>
<dbReference type="GO" id="GO:0000155">
    <property type="term" value="F:phosphorelay sensor kinase activity"/>
    <property type="evidence" value="ECO:0007669"/>
    <property type="project" value="InterPro"/>
</dbReference>
<dbReference type="InterPro" id="IPR011006">
    <property type="entry name" value="CheY-like_superfamily"/>
</dbReference>
<accession>A0A1M5QYZ7</accession>
<dbReference type="Pfam" id="PF12833">
    <property type="entry name" value="HTH_18"/>
    <property type="match status" value="1"/>
</dbReference>
<evidence type="ECO:0000256" key="13">
    <source>
        <dbReference type="SAM" id="Phobius"/>
    </source>
</evidence>
<feature type="transmembrane region" description="Helical" evidence="13">
    <location>
        <begin position="348"/>
        <end position="368"/>
    </location>
</feature>
<evidence type="ECO:0000256" key="12">
    <source>
        <dbReference type="PROSITE-ProRule" id="PRU00169"/>
    </source>
</evidence>
<dbReference type="Pfam" id="PF00512">
    <property type="entry name" value="HisKA"/>
    <property type="match status" value="1"/>
</dbReference>
<dbReference type="Gene3D" id="1.10.10.60">
    <property type="entry name" value="Homeodomain-like"/>
    <property type="match status" value="1"/>
</dbReference>
<keyword evidence="13" id="KW-1133">Transmembrane helix</keyword>
<dbReference type="SUPFAM" id="SSF48452">
    <property type="entry name" value="TPR-like"/>
    <property type="match status" value="2"/>
</dbReference>
<dbReference type="OrthoDB" id="9797097at2"/>
<dbReference type="InterPro" id="IPR005467">
    <property type="entry name" value="His_kinase_dom"/>
</dbReference>
<dbReference type="PANTHER" id="PTHR43547:SF2">
    <property type="entry name" value="HYBRID SIGNAL TRANSDUCTION HISTIDINE KINASE C"/>
    <property type="match status" value="1"/>
</dbReference>
<dbReference type="Gene3D" id="1.10.287.130">
    <property type="match status" value="1"/>
</dbReference>
<reference evidence="18 19" key="1">
    <citation type="submission" date="2016-11" db="EMBL/GenBank/DDBJ databases">
        <authorList>
            <person name="Jaros S."/>
            <person name="Januszkiewicz K."/>
            <person name="Wedrychowicz H."/>
        </authorList>
    </citation>
    <scope>NUCLEOTIDE SEQUENCE [LARGE SCALE GENOMIC DNA]</scope>
    <source>
        <strain evidence="18 19">DSM 24574</strain>
    </source>
</reference>
<dbReference type="PRINTS" id="PR00344">
    <property type="entry name" value="BCTRLSENSOR"/>
</dbReference>
<keyword evidence="13" id="KW-0472">Membrane</keyword>
<dbReference type="STRING" id="947013.SAMN04488109_3091"/>
<dbReference type="InterPro" id="IPR009057">
    <property type="entry name" value="Homeodomain-like_sf"/>
</dbReference>
<dbReference type="SUPFAM" id="SSF55874">
    <property type="entry name" value="ATPase domain of HSP90 chaperone/DNA topoisomerase II/histidine kinase"/>
    <property type="match status" value="1"/>
</dbReference>
<evidence type="ECO:0000313" key="18">
    <source>
        <dbReference type="EMBL" id="SHH19128.1"/>
    </source>
</evidence>
<dbReference type="Pfam" id="PF00072">
    <property type="entry name" value="Response_reg"/>
    <property type="match status" value="1"/>
</dbReference>
<dbReference type="SUPFAM" id="SSF47384">
    <property type="entry name" value="Homodimeric domain of signal transducing histidine kinase"/>
    <property type="match status" value="1"/>
</dbReference>
<dbReference type="PANTHER" id="PTHR43547">
    <property type="entry name" value="TWO-COMPONENT HISTIDINE KINASE"/>
    <property type="match status" value="1"/>
</dbReference>
<keyword evidence="4" id="KW-0808">Transferase</keyword>
<keyword evidence="5" id="KW-0547">Nucleotide-binding</keyword>
<name>A0A1M5QYZ7_9BACT</name>
<dbReference type="InterPro" id="IPR004358">
    <property type="entry name" value="Sig_transdc_His_kin-like_C"/>
</dbReference>
<dbReference type="GO" id="GO:0003700">
    <property type="term" value="F:DNA-binding transcription factor activity"/>
    <property type="evidence" value="ECO:0007669"/>
    <property type="project" value="InterPro"/>
</dbReference>
<evidence type="ECO:0000259" key="17">
    <source>
        <dbReference type="PROSITE" id="PS50110"/>
    </source>
</evidence>
<evidence type="ECO:0000256" key="8">
    <source>
        <dbReference type="ARBA" id="ARBA00023012"/>
    </source>
</evidence>
<gene>
    <name evidence="18" type="ORF">SAMN04488109_3091</name>
</gene>
<evidence type="ECO:0000256" key="9">
    <source>
        <dbReference type="ARBA" id="ARBA00023015"/>
    </source>
</evidence>
<dbReference type="EC" id="2.7.13.3" evidence="2"/>
<dbReference type="InterPro" id="IPR036097">
    <property type="entry name" value="HisK_dim/P_sf"/>
</dbReference>
<dbReference type="SMART" id="SM00387">
    <property type="entry name" value="HATPase_c"/>
    <property type="match status" value="1"/>
</dbReference>
<keyword evidence="13" id="KW-0812">Transmembrane</keyword>
<evidence type="ECO:0000256" key="3">
    <source>
        <dbReference type="ARBA" id="ARBA00022553"/>
    </source>
</evidence>
<keyword evidence="3 12" id="KW-0597">Phosphoprotein</keyword>
<dbReference type="Gene3D" id="3.30.565.10">
    <property type="entry name" value="Histidine kinase-like ATPase, C-terminal domain"/>
    <property type="match status" value="1"/>
</dbReference>
<evidence type="ECO:0000256" key="7">
    <source>
        <dbReference type="ARBA" id="ARBA00022840"/>
    </source>
</evidence>
<dbReference type="PROSITE" id="PS01124">
    <property type="entry name" value="HTH_ARAC_FAMILY_2"/>
    <property type="match status" value="1"/>
</dbReference>
<dbReference type="Gene3D" id="3.40.50.2300">
    <property type="match status" value="1"/>
</dbReference>
<dbReference type="Proteomes" id="UP000184212">
    <property type="component" value="Unassembled WGS sequence"/>
</dbReference>
<feature type="domain" description="HTH araC/xylS-type" evidence="15">
    <location>
        <begin position="812"/>
        <end position="911"/>
    </location>
</feature>
<feature type="signal peptide" evidence="14">
    <location>
        <begin position="1"/>
        <end position="20"/>
    </location>
</feature>
<keyword evidence="6 18" id="KW-0418">Kinase</keyword>
<dbReference type="InterPro" id="IPR018060">
    <property type="entry name" value="HTH_AraC"/>
</dbReference>
<dbReference type="InterPro" id="IPR011990">
    <property type="entry name" value="TPR-like_helical_dom_sf"/>
</dbReference>
<dbReference type="SMART" id="SM00342">
    <property type="entry name" value="HTH_ARAC"/>
    <property type="match status" value="1"/>
</dbReference>
<dbReference type="InterPro" id="IPR036890">
    <property type="entry name" value="HATPase_C_sf"/>
</dbReference>
<evidence type="ECO:0000256" key="4">
    <source>
        <dbReference type="ARBA" id="ARBA00022679"/>
    </source>
</evidence>
<keyword evidence="11" id="KW-0804">Transcription</keyword>
<dbReference type="PROSITE" id="PS50109">
    <property type="entry name" value="HIS_KIN"/>
    <property type="match status" value="1"/>
</dbReference>
<evidence type="ECO:0000313" key="19">
    <source>
        <dbReference type="Proteomes" id="UP000184212"/>
    </source>
</evidence>
<dbReference type="Pfam" id="PF02518">
    <property type="entry name" value="HATPase_c"/>
    <property type="match status" value="1"/>
</dbReference>
<dbReference type="CDD" id="cd00082">
    <property type="entry name" value="HisKA"/>
    <property type="match status" value="1"/>
</dbReference>
<dbReference type="InterPro" id="IPR003661">
    <property type="entry name" value="HisK_dim/P_dom"/>
</dbReference>
<dbReference type="InterPro" id="IPR018062">
    <property type="entry name" value="HTH_AraC-typ_CS"/>
</dbReference>
<keyword evidence="10" id="KW-0238">DNA-binding</keyword>
<sequence length="920" mass="103364">MKKVLLIMLFMPLGVCGQSAADSLGALLSSGTLEGTHRIDALNRLAYQIRVSFPDSATAYAQEALRLSKDRAYEIGKCDAYVALGLLAWLEPAAEKGIEYGLLALKTGDAVGYKKGMMEANMLLGLLYTELDNRKAEDFTSRGLTLALEIQNVEGIARACNALGNHCRRRNDGKEALCYYETGLRHLANRKDISIKNLLLSNVALYYINRDEEREKTKLYLEEALQIALAFKNKSAELLTRTRMGMYYANLNDLSQADEQYTRCEQLSLELGTKSALLETYAGLVAIKTKTGRIAEAQAYQQKYFNLKDSLYGLESSRQIAALETQYETEKKDQTIQLLEQEKRIHQIWRNALIGGVVLALAIAFLIYRLQRSRTQKTKQLLDIQQLLNDKLKEVDKFKTDFFANISHEFRTPLTLILAPLENELKKKLPAGGKKNLVLIRRNANRLLELVNQLLDLSKLESGKMDLHIRQGELKLFLMAITESFESLAQYKQIEFIRNINLDDKSYWFDQDKTEKIVTNLVSNAFKYTAAGGTVSISADLVDNRDLSLVVTDTGTGIPKEEQEHVFSAFYQTKQAASQQQGTGLGLPLVKELIKLYHGTISLQSEPGQGTTLTARIPVHKEAFDASVVVDDSDALSPFYIGHQTVDLAGNHTTSPSLLHNKDSVLVIEDNTDLREFMAATLQNNNYAVLSASDGEEALQLALKYVPSLVLSDLMMPRMDGIAFTKKIKDDERTSHIPVILLTAKNEPQARIDGLRTGADDYLTKPFSPDELLVRIDNLISQRKKLAQKFRERILVSPTPAPEASLDDKFLDKARSIVDAYLGDYTFTVEQMAEEMNLSRTQLFRKIKALTGLSPNDFIKDIRLKRAAEMIRQKVDIITQIGYAVGFNDQSYFTKCFKKQFGVTPTEYSMMTSTPKIISQ</sequence>
<feature type="domain" description="Histidine kinase" evidence="16">
    <location>
        <begin position="405"/>
        <end position="621"/>
    </location>
</feature>
<dbReference type="FunFam" id="3.30.565.10:FF:000037">
    <property type="entry name" value="Hybrid sensor histidine kinase/response regulator"/>
    <property type="match status" value="1"/>
</dbReference>
<keyword evidence="19" id="KW-1185">Reference proteome</keyword>
<evidence type="ECO:0000256" key="6">
    <source>
        <dbReference type="ARBA" id="ARBA00022777"/>
    </source>
</evidence>
<evidence type="ECO:0000256" key="1">
    <source>
        <dbReference type="ARBA" id="ARBA00000085"/>
    </source>
</evidence>
<dbReference type="RefSeq" id="WP_073135702.1">
    <property type="nucleotide sequence ID" value="NZ_FQWQ01000002.1"/>
</dbReference>
<dbReference type="GO" id="GO:0005524">
    <property type="term" value="F:ATP binding"/>
    <property type="evidence" value="ECO:0007669"/>
    <property type="project" value="UniProtKB-KW"/>
</dbReference>
<dbReference type="EMBL" id="FQWQ01000002">
    <property type="protein sequence ID" value="SHH19128.1"/>
    <property type="molecule type" value="Genomic_DNA"/>
</dbReference>
<evidence type="ECO:0000259" key="15">
    <source>
        <dbReference type="PROSITE" id="PS01124"/>
    </source>
</evidence>
<dbReference type="GO" id="GO:0043565">
    <property type="term" value="F:sequence-specific DNA binding"/>
    <property type="evidence" value="ECO:0007669"/>
    <property type="project" value="InterPro"/>
</dbReference>
<dbReference type="InterPro" id="IPR001789">
    <property type="entry name" value="Sig_transdc_resp-reg_receiver"/>
</dbReference>
<comment type="catalytic activity">
    <reaction evidence="1">
        <text>ATP + protein L-histidine = ADP + protein N-phospho-L-histidine.</text>
        <dbReference type="EC" id="2.7.13.3"/>
    </reaction>
</comment>
<feature type="chain" id="PRO_5012883799" description="histidine kinase" evidence="14">
    <location>
        <begin position="21"/>
        <end position="920"/>
    </location>
</feature>
<dbReference type="AlphaFoldDB" id="A0A1M5QYZ7"/>
<keyword evidence="14" id="KW-0732">Signal</keyword>
<dbReference type="FunFam" id="1.10.287.130:FF:000045">
    <property type="entry name" value="Two-component system sensor histidine kinase/response regulator"/>
    <property type="match status" value="1"/>
</dbReference>
<dbReference type="SUPFAM" id="SSF52172">
    <property type="entry name" value="CheY-like"/>
    <property type="match status" value="1"/>
</dbReference>
<keyword evidence="9" id="KW-0805">Transcription regulation</keyword>
<evidence type="ECO:0000256" key="5">
    <source>
        <dbReference type="ARBA" id="ARBA00022741"/>
    </source>
</evidence>
<evidence type="ECO:0000259" key="16">
    <source>
        <dbReference type="PROSITE" id="PS50109"/>
    </source>
</evidence>
<evidence type="ECO:0000256" key="2">
    <source>
        <dbReference type="ARBA" id="ARBA00012438"/>
    </source>
</evidence>
<organism evidence="18 19">
    <name type="scientific">Chryseolinea serpens</name>
    <dbReference type="NCBI Taxonomy" id="947013"/>
    <lineage>
        <taxon>Bacteria</taxon>
        <taxon>Pseudomonadati</taxon>
        <taxon>Bacteroidota</taxon>
        <taxon>Cytophagia</taxon>
        <taxon>Cytophagales</taxon>
        <taxon>Fulvivirgaceae</taxon>
        <taxon>Chryseolinea</taxon>
    </lineage>
</organism>
<dbReference type="PROSITE" id="PS00041">
    <property type="entry name" value="HTH_ARAC_FAMILY_1"/>
    <property type="match status" value="1"/>
</dbReference>
<dbReference type="CDD" id="cd17574">
    <property type="entry name" value="REC_OmpR"/>
    <property type="match status" value="1"/>
</dbReference>
<dbReference type="SUPFAM" id="SSF46689">
    <property type="entry name" value="Homeodomain-like"/>
    <property type="match status" value="1"/>
</dbReference>
<dbReference type="Gene3D" id="1.25.40.10">
    <property type="entry name" value="Tetratricopeptide repeat domain"/>
    <property type="match status" value="2"/>
</dbReference>
<dbReference type="PROSITE" id="PS50110">
    <property type="entry name" value="RESPONSE_REGULATORY"/>
    <property type="match status" value="1"/>
</dbReference>
<protein>
    <recommendedName>
        <fullName evidence="2">histidine kinase</fullName>
        <ecNumber evidence="2">2.7.13.3</ecNumber>
    </recommendedName>
</protein>
<feature type="domain" description="Response regulatory" evidence="17">
    <location>
        <begin position="664"/>
        <end position="780"/>
    </location>
</feature>